<feature type="transmembrane region" description="Helical" evidence="2">
    <location>
        <begin position="163"/>
        <end position="185"/>
    </location>
</feature>
<dbReference type="Proteomes" id="UP001597182">
    <property type="component" value="Unassembled WGS sequence"/>
</dbReference>
<feature type="compositionally biased region" description="Gly residues" evidence="1">
    <location>
        <begin position="52"/>
        <end position="62"/>
    </location>
</feature>
<dbReference type="Pfam" id="PF19545">
    <property type="entry name" value="DUF6069"/>
    <property type="match status" value="1"/>
</dbReference>
<dbReference type="RefSeq" id="WP_346090610.1">
    <property type="nucleotide sequence ID" value="NZ_BAABKS010000012.1"/>
</dbReference>
<evidence type="ECO:0000313" key="4">
    <source>
        <dbReference type="Proteomes" id="UP001597182"/>
    </source>
</evidence>
<organism evidence="3 4">
    <name type="scientific">Pseudonocardia benzenivorans</name>
    <dbReference type="NCBI Taxonomy" id="228005"/>
    <lineage>
        <taxon>Bacteria</taxon>
        <taxon>Bacillati</taxon>
        <taxon>Actinomycetota</taxon>
        <taxon>Actinomycetes</taxon>
        <taxon>Pseudonocardiales</taxon>
        <taxon>Pseudonocardiaceae</taxon>
        <taxon>Pseudonocardia</taxon>
    </lineage>
</organism>
<keyword evidence="2" id="KW-0472">Membrane</keyword>
<feature type="region of interest" description="Disordered" evidence="1">
    <location>
        <begin position="25"/>
        <end position="62"/>
    </location>
</feature>
<feature type="transmembrane region" description="Helical" evidence="2">
    <location>
        <begin position="224"/>
        <end position="245"/>
    </location>
</feature>
<evidence type="ECO:0000256" key="2">
    <source>
        <dbReference type="SAM" id="Phobius"/>
    </source>
</evidence>
<keyword evidence="2" id="KW-1133">Transmembrane helix</keyword>
<dbReference type="EMBL" id="JBHTMB010000247">
    <property type="protein sequence ID" value="MFD1236876.1"/>
    <property type="molecule type" value="Genomic_DNA"/>
</dbReference>
<evidence type="ECO:0000256" key="1">
    <source>
        <dbReference type="SAM" id="MobiDB-lite"/>
    </source>
</evidence>
<dbReference type="InterPro" id="IPR045713">
    <property type="entry name" value="DUF6069"/>
</dbReference>
<sequence length="252" mass="25159">MTTTMSNRYWDGDTERMAPVGYQVRSTVPPRPVTPEPRVPATGLGDRTHGEPGQGHGAGYGTGVGSGYGTGFDAGHGPGYDVVRPDGRYGHDGASAVVSPATQAEPVEHRPVVDATRLWSGGLATAVVAALIGLVGVLVVRVAFHVALYAPTGAAALGSSASVTMLCLAAAGAALAATGLAHLLLLSTPRPLAYLGWIVGLTTAVAVVIPFLGSTSLAVTGAAAVIHLVIGLAIGTLVAGSAAAATRSGRLR</sequence>
<proteinExistence type="predicted"/>
<evidence type="ECO:0000313" key="3">
    <source>
        <dbReference type="EMBL" id="MFD1236876.1"/>
    </source>
</evidence>
<accession>A0ABW3VRA6</accession>
<feature type="compositionally biased region" description="Pro residues" evidence="1">
    <location>
        <begin position="29"/>
        <end position="38"/>
    </location>
</feature>
<protein>
    <submittedName>
        <fullName evidence="3">DUF6069 family protein</fullName>
    </submittedName>
</protein>
<feature type="transmembrane region" description="Helical" evidence="2">
    <location>
        <begin position="118"/>
        <end position="143"/>
    </location>
</feature>
<reference evidence="4" key="1">
    <citation type="journal article" date="2019" name="Int. J. Syst. Evol. Microbiol.">
        <title>The Global Catalogue of Microorganisms (GCM) 10K type strain sequencing project: providing services to taxonomists for standard genome sequencing and annotation.</title>
        <authorList>
            <consortium name="The Broad Institute Genomics Platform"/>
            <consortium name="The Broad Institute Genome Sequencing Center for Infectious Disease"/>
            <person name="Wu L."/>
            <person name="Ma J."/>
        </authorList>
    </citation>
    <scope>NUCLEOTIDE SEQUENCE [LARGE SCALE GENOMIC DNA]</scope>
    <source>
        <strain evidence="4">CCUG 49018</strain>
    </source>
</reference>
<feature type="transmembrane region" description="Helical" evidence="2">
    <location>
        <begin position="192"/>
        <end position="212"/>
    </location>
</feature>
<keyword evidence="4" id="KW-1185">Reference proteome</keyword>
<gene>
    <name evidence="3" type="ORF">ACFQ34_26610</name>
</gene>
<comment type="caution">
    <text evidence="3">The sequence shown here is derived from an EMBL/GenBank/DDBJ whole genome shotgun (WGS) entry which is preliminary data.</text>
</comment>
<keyword evidence="2" id="KW-0812">Transmembrane</keyword>
<name>A0ABW3VRA6_9PSEU</name>